<feature type="region of interest" description="Disordered" evidence="1">
    <location>
        <begin position="1"/>
        <end position="21"/>
    </location>
</feature>
<proteinExistence type="predicted"/>
<name>A0A316UKX0_9BASI</name>
<dbReference type="EMBL" id="KZ819673">
    <property type="protein sequence ID" value="PWN25916.1"/>
    <property type="molecule type" value="Genomic_DNA"/>
</dbReference>
<feature type="transmembrane region" description="Helical" evidence="2">
    <location>
        <begin position="95"/>
        <end position="116"/>
    </location>
</feature>
<evidence type="ECO:0000313" key="3">
    <source>
        <dbReference type="EMBL" id="PWN25916.1"/>
    </source>
</evidence>
<dbReference type="OrthoDB" id="3349092at2759"/>
<dbReference type="AlphaFoldDB" id="A0A316UKX0"/>
<dbReference type="RefSeq" id="XP_025360528.1">
    <property type="nucleotide sequence ID" value="XM_025507825.1"/>
</dbReference>
<evidence type="ECO:0000313" key="4">
    <source>
        <dbReference type="Proteomes" id="UP000245884"/>
    </source>
</evidence>
<keyword evidence="2" id="KW-0472">Membrane</keyword>
<evidence type="ECO:0000256" key="2">
    <source>
        <dbReference type="SAM" id="Phobius"/>
    </source>
</evidence>
<reference evidence="3 4" key="1">
    <citation type="journal article" date="2018" name="Mol. Biol. Evol.">
        <title>Broad Genomic Sampling Reveals a Smut Pathogenic Ancestry of the Fungal Clade Ustilaginomycotina.</title>
        <authorList>
            <person name="Kijpornyongpan T."/>
            <person name="Mondo S.J."/>
            <person name="Barry K."/>
            <person name="Sandor L."/>
            <person name="Lee J."/>
            <person name="Lipzen A."/>
            <person name="Pangilinan J."/>
            <person name="LaButti K."/>
            <person name="Hainaut M."/>
            <person name="Henrissat B."/>
            <person name="Grigoriev I.V."/>
            <person name="Spatafora J.W."/>
            <person name="Aime M.C."/>
        </authorList>
    </citation>
    <scope>NUCLEOTIDE SEQUENCE [LARGE SCALE GENOMIC DNA]</scope>
    <source>
        <strain evidence="3 4">MCA 5214</strain>
    </source>
</reference>
<organism evidence="3 4">
    <name type="scientific">Jaminaea rosea</name>
    <dbReference type="NCBI Taxonomy" id="1569628"/>
    <lineage>
        <taxon>Eukaryota</taxon>
        <taxon>Fungi</taxon>
        <taxon>Dikarya</taxon>
        <taxon>Basidiomycota</taxon>
        <taxon>Ustilaginomycotina</taxon>
        <taxon>Exobasidiomycetes</taxon>
        <taxon>Microstromatales</taxon>
        <taxon>Microstromatales incertae sedis</taxon>
        <taxon>Jaminaea</taxon>
    </lineage>
</organism>
<keyword evidence="2" id="KW-0812">Transmembrane</keyword>
<gene>
    <name evidence="3" type="ORF">BDZ90DRAFT_254506</name>
</gene>
<feature type="transmembrane region" description="Helical" evidence="2">
    <location>
        <begin position="56"/>
        <end position="75"/>
    </location>
</feature>
<evidence type="ECO:0000256" key="1">
    <source>
        <dbReference type="SAM" id="MobiDB-lite"/>
    </source>
</evidence>
<accession>A0A316UKX0</accession>
<protein>
    <submittedName>
        <fullName evidence="3">Rba1 protein</fullName>
    </submittedName>
</protein>
<dbReference type="Proteomes" id="UP000245884">
    <property type="component" value="Unassembled WGS sequence"/>
</dbReference>
<keyword evidence="2" id="KW-1133">Transmembrane helix</keyword>
<dbReference type="GeneID" id="37029648"/>
<keyword evidence="4" id="KW-1185">Reference proteome</keyword>
<dbReference type="STRING" id="1569628.A0A316UKX0"/>
<sequence>MSSSSSPALPPPIDTSDPRRFDRVRPFTLPRAWREESFDIYGSVLGSASMISGGAIITRLPQLAYIGLIFALAHLAHHKPLSVRKNSSDSTGGPYMSLAFSLLSIGLIAFQKIVIAPKEAQWRGGK</sequence>